<accession>A0AAD4LHT6</accession>
<reference evidence="1" key="1">
    <citation type="submission" date="2022-01" db="EMBL/GenBank/DDBJ databases">
        <title>Comparative genomics reveals a dynamic genome evolution in the ectomycorrhizal milk-cap (Lactarius) mushrooms.</title>
        <authorList>
            <consortium name="DOE Joint Genome Institute"/>
            <person name="Lebreton A."/>
            <person name="Tang N."/>
            <person name="Kuo A."/>
            <person name="LaButti K."/>
            <person name="Drula E."/>
            <person name="Barry K."/>
            <person name="Clum A."/>
            <person name="Lipzen A."/>
            <person name="Mousain D."/>
            <person name="Ng V."/>
            <person name="Wang R."/>
            <person name="Wang X."/>
            <person name="Dai Y."/>
            <person name="Henrissat B."/>
            <person name="Grigoriev I.V."/>
            <person name="Guerin-Laguette A."/>
            <person name="Yu F."/>
            <person name="Martin F.M."/>
        </authorList>
    </citation>
    <scope>NUCLEOTIDE SEQUENCE</scope>
    <source>
        <strain evidence="1">QP</strain>
    </source>
</reference>
<evidence type="ECO:0000313" key="2">
    <source>
        <dbReference type="Proteomes" id="UP001201163"/>
    </source>
</evidence>
<name>A0AAD4LHT6_9AGAM</name>
<organism evidence="1 2">
    <name type="scientific">Lactarius akahatsu</name>
    <dbReference type="NCBI Taxonomy" id="416441"/>
    <lineage>
        <taxon>Eukaryota</taxon>
        <taxon>Fungi</taxon>
        <taxon>Dikarya</taxon>
        <taxon>Basidiomycota</taxon>
        <taxon>Agaricomycotina</taxon>
        <taxon>Agaricomycetes</taxon>
        <taxon>Russulales</taxon>
        <taxon>Russulaceae</taxon>
        <taxon>Lactarius</taxon>
    </lineage>
</organism>
<evidence type="ECO:0000313" key="1">
    <source>
        <dbReference type="EMBL" id="KAH8991518.1"/>
    </source>
</evidence>
<dbReference type="AlphaFoldDB" id="A0AAD4LHT6"/>
<sequence>MLVYSHIRSFLRRLENSLPFVFTLLRLLATDWHVVMACELPQNIITIAPLWLIAFPVQSRITHILTRTPP</sequence>
<dbReference type="EMBL" id="JAKELL010000026">
    <property type="protein sequence ID" value="KAH8991518.1"/>
    <property type="molecule type" value="Genomic_DNA"/>
</dbReference>
<proteinExistence type="predicted"/>
<keyword evidence="2" id="KW-1185">Reference proteome</keyword>
<dbReference type="Proteomes" id="UP001201163">
    <property type="component" value="Unassembled WGS sequence"/>
</dbReference>
<gene>
    <name evidence="1" type="ORF">EDB92DRAFT_1860541</name>
</gene>
<protein>
    <submittedName>
        <fullName evidence="1">Uncharacterized protein</fullName>
    </submittedName>
</protein>
<comment type="caution">
    <text evidence="1">The sequence shown here is derived from an EMBL/GenBank/DDBJ whole genome shotgun (WGS) entry which is preliminary data.</text>
</comment>